<dbReference type="InterPro" id="IPR004794">
    <property type="entry name" value="Eubact_RibD"/>
</dbReference>
<evidence type="ECO:0000256" key="10">
    <source>
        <dbReference type="ARBA" id="ARBA00022857"/>
    </source>
</evidence>
<evidence type="ECO:0000256" key="8">
    <source>
        <dbReference type="ARBA" id="ARBA00022801"/>
    </source>
</evidence>
<keyword evidence="12" id="KW-0511">Multifunctional enzyme</keyword>
<dbReference type="eggNOG" id="COG1985">
    <property type="taxonomic scope" value="Bacteria"/>
</dbReference>
<keyword evidence="10 15" id="KW-0521">NADP</keyword>
<dbReference type="InterPro" id="IPR050765">
    <property type="entry name" value="Riboflavin_Biosynth_HTPR"/>
</dbReference>
<keyword evidence="7 15" id="KW-0479">Metal-binding</keyword>
<evidence type="ECO:0000256" key="18">
    <source>
        <dbReference type="PIRSR" id="PIRSR006769-3"/>
    </source>
</evidence>
<keyword evidence="8 15" id="KW-0378">Hydrolase</keyword>
<dbReference type="PATRIC" id="fig|1196324.3.peg.1856"/>
<keyword evidence="11 15" id="KW-0560">Oxidoreductase</keyword>
<dbReference type="NCBIfam" id="TIGR00326">
    <property type="entry name" value="eubact_ribD"/>
    <property type="match status" value="1"/>
</dbReference>
<evidence type="ECO:0000256" key="5">
    <source>
        <dbReference type="ARBA" id="ARBA00007417"/>
    </source>
</evidence>
<dbReference type="AlphaFoldDB" id="I8AKA4"/>
<dbReference type="InterPro" id="IPR016192">
    <property type="entry name" value="APOBEC/CMP_deaminase_Zn-bd"/>
</dbReference>
<feature type="binding site" evidence="18">
    <location>
        <position position="84"/>
    </location>
    <ligand>
        <name>Zn(2+)</name>
        <dbReference type="ChEBI" id="CHEBI:29105"/>
        <note>catalytic</note>
    </ligand>
</feature>
<dbReference type="Gene3D" id="3.40.430.10">
    <property type="entry name" value="Dihydrofolate Reductase, subunit A"/>
    <property type="match status" value="1"/>
</dbReference>
<dbReference type="UniPathway" id="UPA00275">
    <property type="reaction ID" value="UER00401"/>
</dbReference>
<evidence type="ECO:0000259" key="19">
    <source>
        <dbReference type="PROSITE" id="PS51747"/>
    </source>
</evidence>
<evidence type="ECO:0000256" key="9">
    <source>
        <dbReference type="ARBA" id="ARBA00022833"/>
    </source>
</evidence>
<dbReference type="GO" id="GO:0008270">
    <property type="term" value="F:zinc ion binding"/>
    <property type="evidence" value="ECO:0007669"/>
    <property type="project" value="InterPro"/>
</dbReference>
<dbReference type="GO" id="GO:0050661">
    <property type="term" value="F:NADP binding"/>
    <property type="evidence" value="ECO:0007669"/>
    <property type="project" value="InterPro"/>
</dbReference>
<evidence type="ECO:0000256" key="11">
    <source>
        <dbReference type="ARBA" id="ARBA00023002"/>
    </source>
</evidence>
<dbReference type="RefSeq" id="WP_007201906.1">
    <property type="nucleotide sequence ID" value="NZ_AKKV01000024.1"/>
</dbReference>
<protein>
    <recommendedName>
        <fullName evidence="15">Riboflavin biosynthesis protein RibD</fullName>
    </recommendedName>
    <domain>
        <recommendedName>
            <fullName evidence="15">Diaminohydroxyphosphoribosylaminopyrimidine deaminase</fullName>
            <shortName evidence="15">DRAP deaminase</shortName>
            <ecNumber evidence="15">3.5.4.26</ecNumber>
        </recommendedName>
        <alternativeName>
            <fullName evidence="15">Riboflavin-specific deaminase</fullName>
        </alternativeName>
    </domain>
    <domain>
        <recommendedName>
            <fullName evidence="15">5-amino-6-(5-phosphoribosylamino)uracil reductase</fullName>
            <ecNumber evidence="15">1.1.1.193</ecNumber>
        </recommendedName>
        <alternativeName>
            <fullName evidence="15">HTP reductase</fullName>
        </alternativeName>
    </domain>
</protein>
<feature type="binding site" evidence="17">
    <location>
        <position position="154"/>
    </location>
    <ligand>
        <name>NADP(+)</name>
        <dbReference type="ChEBI" id="CHEBI:58349"/>
    </ligand>
</feature>
<dbReference type="PANTHER" id="PTHR38011">
    <property type="entry name" value="DIHYDROFOLATE REDUCTASE FAMILY PROTEIN (AFU_ORTHOLOGUE AFUA_8G06820)"/>
    <property type="match status" value="1"/>
</dbReference>
<comment type="catalytic activity">
    <reaction evidence="14 15">
        <text>2,5-diamino-6-hydroxy-4-(5-phosphoribosylamino)-pyrimidine + H2O + H(+) = 5-amino-6-(5-phospho-D-ribosylamino)uracil + NH4(+)</text>
        <dbReference type="Rhea" id="RHEA:21868"/>
        <dbReference type="ChEBI" id="CHEBI:15377"/>
        <dbReference type="ChEBI" id="CHEBI:15378"/>
        <dbReference type="ChEBI" id="CHEBI:28938"/>
        <dbReference type="ChEBI" id="CHEBI:58453"/>
        <dbReference type="ChEBI" id="CHEBI:58614"/>
        <dbReference type="EC" id="3.5.4.26"/>
    </reaction>
</comment>
<dbReference type="InterPro" id="IPR002734">
    <property type="entry name" value="RibDG_C"/>
</dbReference>
<comment type="catalytic activity">
    <reaction evidence="13 15">
        <text>5-amino-6-(5-phospho-D-ribitylamino)uracil + NADP(+) = 5-amino-6-(5-phospho-D-ribosylamino)uracil + NADPH + H(+)</text>
        <dbReference type="Rhea" id="RHEA:17845"/>
        <dbReference type="ChEBI" id="CHEBI:15378"/>
        <dbReference type="ChEBI" id="CHEBI:57783"/>
        <dbReference type="ChEBI" id="CHEBI:58349"/>
        <dbReference type="ChEBI" id="CHEBI:58421"/>
        <dbReference type="ChEBI" id="CHEBI:58453"/>
        <dbReference type="EC" id="1.1.1.193"/>
    </reaction>
</comment>
<dbReference type="PROSITE" id="PS51747">
    <property type="entry name" value="CYT_DCMP_DEAMINASES_2"/>
    <property type="match status" value="1"/>
</dbReference>
<dbReference type="EC" id="3.5.4.26" evidence="15"/>
<feature type="binding site" evidence="17">
    <location>
        <position position="184"/>
    </location>
    <ligand>
        <name>substrate</name>
    </ligand>
</feature>
<comment type="similarity">
    <text evidence="4 15">In the N-terminal section; belongs to the cytidine and deoxycytidylate deaminase family.</text>
</comment>
<feature type="binding site" evidence="17">
    <location>
        <position position="221"/>
    </location>
    <ligand>
        <name>NADP(+)</name>
        <dbReference type="ChEBI" id="CHEBI:58349"/>
    </ligand>
</feature>
<dbReference type="OrthoDB" id="9800865at2"/>
<dbReference type="SUPFAM" id="SSF53597">
    <property type="entry name" value="Dihydrofolate reductase-like"/>
    <property type="match status" value="1"/>
</dbReference>
<feature type="active site" description="Proton donor" evidence="16">
    <location>
        <position position="52"/>
    </location>
</feature>
<dbReference type="FunFam" id="3.40.140.10:FF:000025">
    <property type="entry name" value="Riboflavin biosynthesis protein RibD"/>
    <property type="match status" value="1"/>
</dbReference>
<evidence type="ECO:0000313" key="20">
    <source>
        <dbReference type="EMBL" id="EIT85974.1"/>
    </source>
</evidence>
<feature type="binding site" evidence="17">
    <location>
        <position position="170"/>
    </location>
    <ligand>
        <name>NADP(+)</name>
        <dbReference type="ChEBI" id="CHEBI:58349"/>
    </ligand>
</feature>
<keyword evidence="6 15" id="KW-0686">Riboflavin biosynthesis</keyword>
<evidence type="ECO:0000256" key="15">
    <source>
        <dbReference type="PIRNR" id="PIRNR006769"/>
    </source>
</evidence>
<feature type="binding site" evidence="17">
    <location>
        <position position="168"/>
    </location>
    <ligand>
        <name>substrate</name>
    </ligand>
</feature>
<dbReference type="PANTHER" id="PTHR38011:SF7">
    <property type="entry name" value="2,5-DIAMINO-6-RIBOSYLAMINO-4(3H)-PYRIMIDINONE 5'-PHOSPHATE REDUCTASE"/>
    <property type="match status" value="1"/>
</dbReference>
<evidence type="ECO:0000256" key="3">
    <source>
        <dbReference type="ARBA" id="ARBA00004910"/>
    </source>
</evidence>
<evidence type="ECO:0000256" key="6">
    <source>
        <dbReference type="ARBA" id="ARBA00022619"/>
    </source>
</evidence>
<comment type="pathway">
    <text evidence="3 15">Cofactor biosynthesis; riboflavin biosynthesis; 5-amino-6-(D-ribitylamino)uracil from GTP: step 3/4.</text>
</comment>
<feature type="binding site" evidence="17">
    <location>
        <begin position="294"/>
        <end position="300"/>
    </location>
    <ligand>
        <name>NADP(+)</name>
        <dbReference type="ChEBI" id="CHEBI:58349"/>
    </ligand>
</feature>
<dbReference type="Gene3D" id="3.40.140.10">
    <property type="entry name" value="Cytidine Deaminase, domain 2"/>
    <property type="match status" value="1"/>
</dbReference>
<accession>I8AKA4</accession>
<organism evidence="20 21">
    <name type="scientific">Fictibacillus macauensis ZFHKF-1</name>
    <dbReference type="NCBI Taxonomy" id="1196324"/>
    <lineage>
        <taxon>Bacteria</taxon>
        <taxon>Bacillati</taxon>
        <taxon>Bacillota</taxon>
        <taxon>Bacilli</taxon>
        <taxon>Bacillales</taxon>
        <taxon>Fictibacillaceae</taxon>
        <taxon>Fictibacillus</taxon>
    </lineage>
</organism>
<evidence type="ECO:0000256" key="4">
    <source>
        <dbReference type="ARBA" id="ARBA00005259"/>
    </source>
</evidence>
<dbReference type="Pfam" id="PF00383">
    <property type="entry name" value="dCMP_cyt_deam_1"/>
    <property type="match status" value="1"/>
</dbReference>
<dbReference type="InterPro" id="IPR024072">
    <property type="entry name" value="DHFR-like_dom_sf"/>
</dbReference>
<evidence type="ECO:0000256" key="14">
    <source>
        <dbReference type="ARBA" id="ARBA00049886"/>
    </source>
</evidence>
<dbReference type="eggNOG" id="COG0117">
    <property type="taxonomic scope" value="Bacteria"/>
</dbReference>
<dbReference type="STRING" id="1196324.A374_09064"/>
<reference evidence="20 21" key="1">
    <citation type="journal article" date="2012" name="J. Bacteriol.">
        <title>Genome of Bacillus macauensis ZFHKF-1, a Long-Chain-Forming Bacterium.</title>
        <authorList>
            <person name="Cai L."/>
            <person name="Zhang T."/>
        </authorList>
    </citation>
    <scope>NUCLEOTIDE SEQUENCE [LARGE SCALE GENOMIC DNA]</scope>
    <source>
        <strain evidence="20 21">ZFHKF-1</strain>
    </source>
</reference>
<dbReference type="EC" id="1.1.1.193" evidence="15"/>
<gene>
    <name evidence="20" type="ORF">A374_09064</name>
</gene>
<dbReference type="CDD" id="cd01284">
    <property type="entry name" value="Riboflavin_deaminase-reductase"/>
    <property type="match status" value="1"/>
</dbReference>
<keyword evidence="21" id="KW-1185">Reference proteome</keyword>
<feature type="binding site" evidence="17">
    <location>
        <position position="204"/>
    </location>
    <ligand>
        <name>substrate</name>
    </ligand>
</feature>
<feature type="domain" description="CMP/dCMP-type deaminase" evidence="19">
    <location>
        <begin position="1"/>
        <end position="123"/>
    </location>
</feature>
<comment type="cofactor">
    <cofactor evidence="15 18">
        <name>Zn(2+)</name>
        <dbReference type="ChEBI" id="CHEBI:29105"/>
    </cofactor>
    <text evidence="15 18">Binds 1 zinc ion.</text>
</comment>
<feature type="binding site" evidence="18">
    <location>
        <position position="50"/>
    </location>
    <ligand>
        <name>Zn(2+)</name>
        <dbReference type="ChEBI" id="CHEBI:29105"/>
        <note>catalytic</note>
    </ligand>
</feature>
<evidence type="ECO:0000256" key="17">
    <source>
        <dbReference type="PIRSR" id="PIRSR006769-2"/>
    </source>
</evidence>
<feature type="binding site" evidence="17">
    <location>
        <position position="196"/>
    </location>
    <ligand>
        <name>NADP(+)</name>
        <dbReference type="ChEBI" id="CHEBI:58349"/>
    </ligand>
</feature>
<feature type="binding site" evidence="17">
    <location>
        <position position="292"/>
    </location>
    <ligand>
        <name>substrate</name>
    </ligand>
</feature>
<evidence type="ECO:0000256" key="13">
    <source>
        <dbReference type="ARBA" id="ARBA00049861"/>
    </source>
</evidence>
<dbReference type="PROSITE" id="PS00903">
    <property type="entry name" value="CYT_DCMP_DEAMINASES_1"/>
    <property type="match status" value="1"/>
</dbReference>
<comment type="similarity">
    <text evidence="5 15">In the C-terminal section; belongs to the HTP reductase family.</text>
</comment>
<feature type="binding site" evidence="17">
    <location>
        <position position="207"/>
    </location>
    <ligand>
        <name>substrate</name>
    </ligand>
</feature>
<evidence type="ECO:0000256" key="12">
    <source>
        <dbReference type="ARBA" id="ARBA00023268"/>
    </source>
</evidence>
<dbReference type="Pfam" id="PF01872">
    <property type="entry name" value="RibD_C"/>
    <property type="match status" value="1"/>
</dbReference>
<feature type="binding site" evidence="18">
    <location>
        <position position="75"/>
    </location>
    <ligand>
        <name>Zn(2+)</name>
        <dbReference type="ChEBI" id="CHEBI:29105"/>
        <note>catalytic</note>
    </ligand>
</feature>
<sequence>MNDEGYMKLAIENARAMKGQTAPNPMVGAVIVKNGRIVGIGSHLKPGEPHAEIHALRMAGDEASESTIYVTLEPCSHVGKTGPCAEALIKAGVKKVVIASLDPNPLVAGRGVTMLREAGIEVVTGVLEQESWEMNEVFNHFIVHNRPFVTLKAAMTLDGKTATHTMHSQWITGEKAREDVHVLRSEHQAILVGVQTIIEDDAELTARIPNGRNPIRMILDSTLRIGMSAKVLCDGKAPTWVFTTNASSPEKRTALEALGVKVFVVGSHEGKVKLTDVLQTLGEHAISSVFIEAGGTLNASFLTQQLVNQVIVYVAPKLIGGKEAPTFFEGLGMASMTNAIPLRKMTASVVGEDVKIIASF</sequence>
<dbReference type="Proteomes" id="UP000004080">
    <property type="component" value="Unassembled WGS sequence"/>
</dbReference>
<comment type="function">
    <text evidence="1 15">Converts 2,5-diamino-6-(ribosylamino)-4(3h)-pyrimidinone 5'-phosphate into 5-amino-6-(ribosylamino)-2,4(1h,3h)-pyrimidinedione 5'-phosphate.</text>
</comment>
<dbReference type="GO" id="GO:0008703">
    <property type="term" value="F:5-amino-6-(5-phosphoribosylamino)uracil reductase activity"/>
    <property type="evidence" value="ECO:0007669"/>
    <property type="project" value="UniProtKB-EC"/>
</dbReference>
<evidence type="ECO:0000256" key="7">
    <source>
        <dbReference type="ARBA" id="ARBA00022723"/>
    </source>
</evidence>
<dbReference type="GO" id="GO:0009231">
    <property type="term" value="P:riboflavin biosynthetic process"/>
    <property type="evidence" value="ECO:0007669"/>
    <property type="project" value="UniProtKB-UniPathway"/>
</dbReference>
<dbReference type="InterPro" id="IPR016193">
    <property type="entry name" value="Cytidine_deaminase-like"/>
</dbReference>
<dbReference type="PIRSF" id="PIRSF006769">
    <property type="entry name" value="RibD"/>
    <property type="match status" value="1"/>
</dbReference>
<dbReference type="InterPro" id="IPR002125">
    <property type="entry name" value="CMP_dCMP_dom"/>
</dbReference>
<dbReference type="EMBL" id="AKKV01000024">
    <property type="protein sequence ID" value="EIT85974.1"/>
    <property type="molecule type" value="Genomic_DNA"/>
</dbReference>
<name>I8AKA4_9BACL</name>
<evidence type="ECO:0000256" key="16">
    <source>
        <dbReference type="PIRSR" id="PIRSR006769-1"/>
    </source>
</evidence>
<proteinExistence type="inferred from homology"/>
<keyword evidence="9 15" id="KW-0862">Zinc</keyword>
<evidence type="ECO:0000256" key="1">
    <source>
        <dbReference type="ARBA" id="ARBA00002151"/>
    </source>
</evidence>
<dbReference type="GO" id="GO:0008835">
    <property type="term" value="F:diaminohydroxyphosphoribosylaminopyrimidine deaminase activity"/>
    <property type="evidence" value="ECO:0007669"/>
    <property type="project" value="UniProtKB-EC"/>
</dbReference>
<comment type="caution">
    <text evidence="20">The sequence shown here is derived from an EMBL/GenBank/DDBJ whole genome shotgun (WGS) entry which is preliminary data.</text>
</comment>
<comment type="pathway">
    <text evidence="2 15">Cofactor biosynthesis; riboflavin biosynthesis; 5-amino-6-(D-ribitylamino)uracil from GTP: step 2/4.</text>
</comment>
<dbReference type="NCBIfam" id="TIGR00227">
    <property type="entry name" value="ribD_Cterm"/>
    <property type="match status" value="1"/>
</dbReference>
<feature type="binding site" evidence="17">
    <location>
        <position position="200"/>
    </location>
    <ligand>
        <name>NADP(+)</name>
        <dbReference type="ChEBI" id="CHEBI:58349"/>
    </ligand>
</feature>
<evidence type="ECO:0000256" key="2">
    <source>
        <dbReference type="ARBA" id="ARBA00004882"/>
    </source>
</evidence>
<evidence type="ECO:0000313" key="21">
    <source>
        <dbReference type="Proteomes" id="UP000004080"/>
    </source>
</evidence>
<dbReference type="SUPFAM" id="SSF53927">
    <property type="entry name" value="Cytidine deaminase-like"/>
    <property type="match status" value="1"/>
</dbReference>
<dbReference type="InterPro" id="IPR011549">
    <property type="entry name" value="RibD_C"/>
</dbReference>